<feature type="domain" description="RWD" evidence="2">
    <location>
        <begin position="9"/>
        <end position="131"/>
    </location>
</feature>
<keyword evidence="4" id="KW-1185">Reference proteome</keyword>
<reference evidence="3" key="1">
    <citation type="journal article" date="2019" name="G3 (Bethesda)">
        <title>Genome Assemblies of Two Rare Opportunistic Yeast Pathogens: Diutina rugosa (syn. Candida rugosa) and Trichomonascus ciferrii (syn. Candida ciferrii).</title>
        <authorList>
            <person name="Mixao V."/>
            <person name="Saus E."/>
            <person name="Hansen A.P."/>
            <person name="Lass-Florl C."/>
            <person name="Gabaldon T."/>
        </authorList>
    </citation>
    <scope>NUCLEOTIDE SEQUENCE</scope>
    <source>
        <strain evidence="3">CBS 4856</strain>
    </source>
</reference>
<dbReference type="SUPFAM" id="SSF54495">
    <property type="entry name" value="UBC-like"/>
    <property type="match status" value="1"/>
</dbReference>
<dbReference type="PROSITE" id="PS50908">
    <property type="entry name" value="RWD"/>
    <property type="match status" value="1"/>
</dbReference>
<dbReference type="Pfam" id="PF05773">
    <property type="entry name" value="RWD"/>
    <property type="match status" value="1"/>
</dbReference>
<gene>
    <name evidence="3" type="ORF">TRICI_004291</name>
</gene>
<sequence length="223" mass="26205">MDYKEEQAQELDILRSIYPDELDEISETKFNIHFALDTRPVKYIVLGVEYPEDYPETVPILSVETSDGTFLKERKGEEDGEDDEEVHFEDELNNDDMKKLLDELDENAQENVGMASVFTLASLLKEQAEELYNEKVKKKEQAHEKAILAEEEKEQEKFRGTPVTPESFAEWRRKFREEFKLDQANEQRDKTKLTGREIFERGLNKDEDEDDLKEAMDELNVNK</sequence>
<dbReference type="SMART" id="SM00591">
    <property type="entry name" value="RWD"/>
    <property type="match status" value="1"/>
</dbReference>
<comment type="caution">
    <text evidence="3">The sequence shown here is derived from an EMBL/GenBank/DDBJ whole genome shotgun (WGS) entry which is preliminary data.</text>
</comment>
<feature type="region of interest" description="Disordered" evidence="1">
    <location>
        <begin position="183"/>
        <end position="223"/>
    </location>
</feature>
<feature type="compositionally biased region" description="Basic and acidic residues" evidence="1">
    <location>
        <begin position="139"/>
        <end position="159"/>
    </location>
</feature>
<dbReference type="VEuPathDB" id="FungiDB:TRICI_004291"/>
<protein>
    <recommendedName>
        <fullName evidence="2">RWD domain-containing protein</fullName>
    </recommendedName>
</protein>
<dbReference type="AlphaFoldDB" id="A0A642V6B7"/>
<dbReference type="InterPro" id="IPR006575">
    <property type="entry name" value="RWD_dom"/>
</dbReference>
<dbReference type="Proteomes" id="UP000761534">
    <property type="component" value="Unassembled WGS sequence"/>
</dbReference>
<dbReference type="InterPro" id="IPR040213">
    <property type="entry name" value="GIR2-like"/>
</dbReference>
<dbReference type="PANTHER" id="PTHR12292">
    <property type="entry name" value="RWD DOMAIN-CONTAINING PROTEIN"/>
    <property type="match status" value="1"/>
</dbReference>
<dbReference type="InterPro" id="IPR016135">
    <property type="entry name" value="UBQ-conjugating_enzyme/RWD"/>
</dbReference>
<dbReference type="Gene3D" id="3.10.110.10">
    <property type="entry name" value="Ubiquitin Conjugating Enzyme"/>
    <property type="match status" value="1"/>
</dbReference>
<evidence type="ECO:0000259" key="2">
    <source>
        <dbReference type="PROSITE" id="PS50908"/>
    </source>
</evidence>
<organism evidence="3 4">
    <name type="scientific">Trichomonascus ciferrii</name>
    <dbReference type="NCBI Taxonomy" id="44093"/>
    <lineage>
        <taxon>Eukaryota</taxon>
        <taxon>Fungi</taxon>
        <taxon>Dikarya</taxon>
        <taxon>Ascomycota</taxon>
        <taxon>Saccharomycotina</taxon>
        <taxon>Dipodascomycetes</taxon>
        <taxon>Dipodascales</taxon>
        <taxon>Trichomonascaceae</taxon>
        <taxon>Trichomonascus</taxon>
        <taxon>Trichomonascus ciferrii complex</taxon>
    </lineage>
</organism>
<dbReference type="InterPro" id="IPR032378">
    <property type="entry name" value="ZC3H15/TMA46_C"/>
</dbReference>
<dbReference type="OrthoDB" id="277175at2759"/>
<evidence type="ECO:0000313" key="4">
    <source>
        <dbReference type="Proteomes" id="UP000761534"/>
    </source>
</evidence>
<name>A0A642V6B7_9ASCO</name>
<feature type="region of interest" description="Disordered" evidence="1">
    <location>
        <begin position="139"/>
        <end position="166"/>
    </location>
</feature>
<proteinExistence type="predicted"/>
<accession>A0A642V6B7</accession>
<evidence type="ECO:0000313" key="3">
    <source>
        <dbReference type="EMBL" id="KAA8909988.1"/>
    </source>
</evidence>
<dbReference type="Pfam" id="PF16543">
    <property type="entry name" value="DFRP_C"/>
    <property type="match status" value="1"/>
</dbReference>
<dbReference type="EMBL" id="SWFS01000329">
    <property type="protein sequence ID" value="KAA8909988.1"/>
    <property type="molecule type" value="Genomic_DNA"/>
</dbReference>
<dbReference type="Gene3D" id="6.20.400.10">
    <property type="match status" value="1"/>
</dbReference>
<feature type="compositionally biased region" description="Basic and acidic residues" evidence="1">
    <location>
        <begin position="183"/>
        <end position="205"/>
    </location>
</feature>
<evidence type="ECO:0000256" key="1">
    <source>
        <dbReference type="SAM" id="MobiDB-lite"/>
    </source>
</evidence>